<accession>A0ABX0KQ66</accession>
<proteinExistence type="predicted"/>
<keyword evidence="1" id="KW-0812">Transmembrane</keyword>
<sequence>MNCRFFTTKIDLIEKTFGDTSWVDFYKKTTRVTVAEKMLIFSFLYVQIIFEIFLFNSLLFWFFLIKKINLSEFFRDAKQECIAVDSYKDDSN</sequence>
<feature type="transmembrane region" description="Helical" evidence="1">
    <location>
        <begin position="38"/>
        <end position="65"/>
    </location>
</feature>
<reference evidence="2 3" key="1">
    <citation type="submission" date="2020-03" db="EMBL/GenBank/DDBJ databases">
        <title>Draft genome sequence of environmentally isolated violet-colored cultures.</title>
        <authorList>
            <person name="Wilson H.S."/>
        </authorList>
    </citation>
    <scope>NUCLEOTIDE SEQUENCE [LARGE SCALE GENOMIC DNA]</scope>
    <source>
        <strain evidence="2 3">HSC-16F04</strain>
    </source>
</reference>
<comment type="caution">
    <text evidence="2">The sequence shown here is derived from an EMBL/GenBank/DDBJ whole genome shotgun (WGS) entry which is preliminary data.</text>
</comment>
<evidence type="ECO:0000313" key="2">
    <source>
        <dbReference type="EMBL" id="NHQ86635.1"/>
    </source>
</evidence>
<keyword evidence="1" id="KW-0472">Membrane</keyword>
<evidence type="ECO:0000313" key="3">
    <source>
        <dbReference type="Proteomes" id="UP000712570"/>
    </source>
</evidence>
<keyword evidence="3" id="KW-1185">Reference proteome</keyword>
<dbReference type="EMBL" id="JAAOLX010000005">
    <property type="protein sequence ID" value="NHQ86635.1"/>
    <property type="molecule type" value="Genomic_DNA"/>
</dbReference>
<protein>
    <submittedName>
        <fullName evidence="2">Uncharacterized protein</fullName>
    </submittedName>
</protein>
<dbReference type="Proteomes" id="UP000712570">
    <property type="component" value="Unassembled WGS sequence"/>
</dbReference>
<gene>
    <name evidence="2" type="ORF">HA050_10960</name>
</gene>
<organism evidence="2 3">
    <name type="scientific">Iodobacter violaceini</name>
    <dbReference type="NCBI Taxonomy" id="3044271"/>
    <lineage>
        <taxon>Bacteria</taxon>
        <taxon>Pseudomonadati</taxon>
        <taxon>Pseudomonadota</taxon>
        <taxon>Betaproteobacteria</taxon>
        <taxon>Neisseriales</taxon>
        <taxon>Chitinibacteraceae</taxon>
        <taxon>Iodobacter</taxon>
    </lineage>
</organism>
<dbReference type="RefSeq" id="WP_166825773.1">
    <property type="nucleotide sequence ID" value="NZ_JAAOLX010000005.1"/>
</dbReference>
<keyword evidence="1" id="KW-1133">Transmembrane helix</keyword>
<evidence type="ECO:0000256" key="1">
    <source>
        <dbReference type="SAM" id="Phobius"/>
    </source>
</evidence>
<name>A0ABX0KQ66_9NEIS</name>